<evidence type="ECO:0000313" key="1">
    <source>
        <dbReference type="EMBL" id="BAJ91020.1"/>
    </source>
</evidence>
<organism evidence="1">
    <name type="scientific">Hordeum vulgare subsp. vulgare</name>
    <name type="common">Domesticated barley</name>
    <dbReference type="NCBI Taxonomy" id="112509"/>
    <lineage>
        <taxon>Eukaryota</taxon>
        <taxon>Viridiplantae</taxon>
        <taxon>Streptophyta</taxon>
        <taxon>Embryophyta</taxon>
        <taxon>Tracheophyta</taxon>
        <taxon>Spermatophyta</taxon>
        <taxon>Magnoliopsida</taxon>
        <taxon>Liliopsida</taxon>
        <taxon>Poales</taxon>
        <taxon>Poaceae</taxon>
        <taxon>BOP clade</taxon>
        <taxon>Pooideae</taxon>
        <taxon>Triticodae</taxon>
        <taxon>Triticeae</taxon>
        <taxon>Hordeinae</taxon>
        <taxon>Hordeum</taxon>
    </lineage>
</organism>
<reference evidence="1" key="1">
    <citation type="journal article" date="2011" name="Plant Physiol.">
        <title>Comprehensive sequence analysis of 24,783 barley full-length cDNAs derived from 12 clone libraries.</title>
        <authorList>
            <person name="Matsumoto T."/>
            <person name="Tanaka T."/>
            <person name="Sakai H."/>
            <person name="Amano N."/>
            <person name="Kanamori H."/>
            <person name="Kurita K."/>
            <person name="Kikuta A."/>
            <person name="Kamiya K."/>
            <person name="Yamamoto M."/>
            <person name="Ikawa H."/>
            <person name="Fujii N."/>
            <person name="Hori K."/>
            <person name="Itoh T."/>
            <person name="Sato K."/>
        </authorList>
    </citation>
    <scope>NUCLEOTIDE SEQUENCE</scope>
    <source>
        <tissue evidence="1">Shoot</tissue>
    </source>
</reference>
<proteinExistence type="evidence at transcript level"/>
<accession>F2D7E9</accession>
<sequence>LLTHSLTLRLLSPSPGGGGPLVPTLALTGQHPEFQTYSGETLERARDGGDEELELSAGAHSGDRPLPHRLRLRHRRRAPPQHGFDSHGHQQLHILHLRLRHFYWLWCRCLPVSPLGPVTPYGSYKVHVLWPTPRARWKQSLVHHILCIFMDHVHNRRVLPDRRSDEECVSHQVQAHDIRGELDLRLSAERGVHLGGGLRGAHHDPERVLLHVLHEVDEPGRQKGQQAHRQRRHGWLRMMRAEKPGLMELSCGVLRVALWCWI</sequence>
<dbReference type="EMBL" id="AK359811">
    <property type="protein sequence ID" value="BAJ91020.1"/>
    <property type="molecule type" value="mRNA"/>
</dbReference>
<feature type="non-terminal residue" evidence="1">
    <location>
        <position position="1"/>
    </location>
</feature>
<protein>
    <submittedName>
        <fullName evidence="1">Predicted protein</fullName>
    </submittedName>
</protein>
<name>F2D7E9_HORVV</name>
<dbReference type="AlphaFoldDB" id="F2D7E9"/>